<feature type="transmembrane region" description="Helical" evidence="1">
    <location>
        <begin position="50"/>
        <end position="72"/>
    </location>
</feature>
<dbReference type="PANTHER" id="PTHR36833">
    <property type="entry name" value="SLR0610 PROTEIN-RELATED"/>
    <property type="match status" value="1"/>
</dbReference>
<sequence>MRLYVKSLSMHLKSMLEYKASFIIAFLSQIIVFFSYYFIILALFDKFDNIKGFTLYEVLLCFSIIQFGYAFCETFARGIDKFDRLIITGDFDRLLLRPKNIIVQVLSSDADFIKISRLIQALIVMVIALVNLDVTITPLKVVTLILMMISAVVIFFGIFLLAASYCFITIQGLEVRNVFTDGGKHMAQYPIGVFKKGFVLFFTFVIPYAFVNYYPLLYFIGKSNNALYAFSPLIVFIYLIPCFLAFKLGMKKYQSVGS</sequence>
<dbReference type="AlphaFoldDB" id="A0A9D1IMH7"/>
<evidence type="ECO:0000313" key="3">
    <source>
        <dbReference type="Proteomes" id="UP000824074"/>
    </source>
</evidence>
<dbReference type="InterPro" id="IPR010390">
    <property type="entry name" value="ABC-2_transporter-like"/>
</dbReference>
<feature type="transmembrane region" description="Helical" evidence="1">
    <location>
        <begin position="118"/>
        <end position="136"/>
    </location>
</feature>
<reference evidence="2" key="2">
    <citation type="journal article" date="2021" name="PeerJ">
        <title>Extensive microbial diversity within the chicken gut microbiome revealed by metagenomics and culture.</title>
        <authorList>
            <person name="Gilroy R."/>
            <person name="Ravi A."/>
            <person name="Getino M."/>
            <person name="Pursley I."/>
            <person name="Horton D.L."/>
            <person name="Alikhan N.F."/>
            <person name="Baker D."/>
            <person name="Gharbi K."/>
            <person name="Hall N."/>
            <person name="Watson M."/>
            <person name="Adriaenssens E.M."/>
            <person name="Foster-Nyarko E."/>
            <person name="Jarju S."/>
            <person name="Secka A."/>
            <person name="Antonio M."/>
            <person name="Oren A."/>
            <person name="Chaudhuri R.R."/>
            <person name="La Ragione R."/>
            <person name="Hildebrand F."/>
            <person name="Pallen M.J."/>
        </authorList>
    </citation>
    <scope>NUCLEOTIDE SEQUENCE</scope>
    <source>
        <strain evidence="2">CHK193-30670</strain>
    </source>
</reference>
<evidence type="ECO:0000256" key="1">
    <source>
        <dbReference type="SAM" id="Phobius"/>
    </source>
</evidence>
<name>A0A9D1IMH7_9FIRM</name>
<dbReference type="PANTHER" id="PTHR36833:SF1">
    <property type="entry name" value="INTEGRAL MEMBRANE TRANSPORT PROTEIN"/>
    <property type="match status" value="1"/>
</dbReference>
<keyword evidence="1" id="KW-0472">Membrane</keyword>
<feature type="transmembrane region" description="Helical" evidence="1">
    <location>
        <begin position="198"/>
        <end position="220"/>
    </location>
</feature>
<feature type="transmembrane region" description="Helical" evidence="1">
    <location>
        <begin position="21"/>
        <end position="44"/>
    </location>
</feature>
<reference evidence="2" key="1">
    <citation type="submission" date="2020-10" db="EMBL/GenBank/DDBJ databases">
        <authorList>
            <person name="Gilroy R."/>
        </authorList>
    </citation>
    <scope>NUCLEOTIDE SEQUENCE</scope>
    <source>
        <strain evidence="2">CHK193-30670</strain>
    </source>
</reference>
<dbReference type="Proteomes" id="UP000824074">
    <property type="component" value="Unassembled WGS sequence"/>
</dbReference>
<organism evidence="2 3">
    <name type="scientific">Candidatus Aphodocola excrementigallinarum</name>
    <dbReference type="NCBI Taxonomy" id="2840670"/>
    <lineage>
        <taxon>Bacteria</taxon>
        <taxon>Bacillati</taxon>
        <taxon>Bacillota</taxon>
        <taxon>Bacilli</taxon>
        <taxon>Candidatus Aphodocola</taxon>
    </lineage>
</organism>
<evidence type="ECO:0000313" key="2">
    <source>
        <dbReference type="EMBL" id="HIU40370.1"/>
    </source>
</evidence>
<protein>
    <submittedName>
        <fullName evidence="2">ABC-2 family transporter protein</fullName>
    </submittedName>
</protein>
<feature type="transmembrane region" description="Helical" evidence="1">
    <location>
        <begin position="226"/>
        <end position="246"/>
    </location>
</feature>
<keyword evidence="1" id="KW-1133">Transmembrane helix</keyword>
<gene>
    <name evidence="2" type="ORF">IAB68_03635</name>
</gene>
<feature type="transmembrane region" description="Helical" evidence="1">
    <location>
        <begin position="142"/>
        <end position="168"/>
    </location>
</feature>
<dbReference type="EMBL" id="DVMT01000036">
    <property type="protein sequence ID" value="HIU40370.1"/>
    <property type="molecule type" value="Genomic_DNA"/>
</dbReference>
<dbReference type="Pfam" id="PF06182">
    <property type="entry name" value="ABC2_membrane_6"/>
    <property type="match status" value="1"/>
</dbReference>
<keyword evidence="1" id="KW-0812">Transmembrane</keyword>
<accession>A0A9D1IMH7</accession>
<comment type="caution">
    <text evidence="2">The sequence shown here is derived from an EMBL/GenBank/DDBJ whole genome shotgun (WGS) entry which is preliminary data.</text>
</comment>
<proteinExistence type="predicted"/>